<dbReference type="InterPro" id="IPR051266">
    <property type="entry name" value="CLCR"/>
</dbReference>
<evidence type="ECO:0000256" key="2">
    <source>
        <dbReference type="SAM" id="MobiDB-lite"/>
    </source>
</evidence>
<dbReference type="InterPro" id="IPR002035">
    <property type="entry name" value="VWF_A"/>
</dbReference>
<evidence type="ECO:0000256" key="1">
    <source>
        <dbReference type="PROSITE-ProRule" id="PRU00175"/>
    </source>
</evidence>
<feature type="compositionally biased region" description="Pro residues" evidence="2">
    <location>
        <begin position="83"/>
        <end position="95"/>
    </location>
</feature>
<feature type="compositionally biased region" description="Low complexity" evidence="2">
    <location>
        <begin position="577"/>
        <end position="586"/>
    </location>
</feature>
<keyword evidence="6" id="KW-1185">Reference proteome</keyword>
<feature type="compositionally biased region" description="Low complexity" evidence="2">
    <location>
        <begin position="73"/>
        <end position="82"/>
    </location>
</feature>
<dbReference type="Proteomes" id="UP000269721">
    <property type="component" value="Unassembled WGS sequence"/>
</dbReference>
<keyword evidence="1" id="KW-0863">Zinc-finger</keyword>
<dbReference type="SUPFAM" id="SSF57850">
    <property type="entry name" value="RING/U-box"/>
    <property type="match status" value="1"/>
</dbReference>
<dbReference type="Pfam" id="PF00092">
    <property type="entry name" value="VWA"/>
    <property type="match status" value="1"/>
</dbReference>
<dbReference type="PROSITE" id="PS50089">
    <property type="entry name" value="ZF_RING_2"/>
    <property type="match status" value="1"/>
</dbReference>
<evidence type="ECO:0008006" key="7">
    <source>
        <dbReference type="Google" id="ProtNLM"/>
    </source>
</evidence>
<dbReference type="Gene3D" id="3.40.50.410">
    <property type="entry name" value="von Willebrand factor, type A domain"/>
    <property type="match status" value="1"/>
</dbReference>
<feature type="region of interest" description="Disordered" evidence="2">
    <location>
        <begin position="73"/>
        <end position="97"/>
    </location>
</feature>
<dbReference type="Gene3D" id="3.30.40.10">
    <property type="entry name" value="Zinc/RING finger domain, C3HC4 (zinc finger)"/>
    <property type="match status" value="1"/>
</dbReference>
<keyword evidence="1" id="KW-0862">Zinc</keyword>
<feature type="region of interest" description="Disordered" evidence="2">
    <location>
        <begin position="610"/>
        <end position="698"/>
    </location>
</feature>
<dbReference type="OrthoDB" id="299997at2759"/>
<feature type="region of interest" description="Disordered" evidence="2">
    <location>
        <begin position="562"/>
        <end position="597"/>
    </location>
</feature>
<feature type="compositionally biased region" description="Polar residues" evidence="2">
    <location>
        <begin position="587"/>
        <end position="597"/>
    </location>
</feature>
<dbReference type="SMART" id="SM00327">
    <property type="entry name" value="VWA"/>
    <property type="match status" value="1"/>
</dbReference>
<sequence length="739" mass="77694">MQDADNLPNAQVDLCPICLNPLQLRGGVPLINPGCGHELHVSCFTSLQRSNIAPKCLICRKPYPSTLAPAPIARQRSSAARPAPAPAPAQPPLPADDPVVVRAAPQNGENAVQAPPSIQILAEYSSLPQEITTPIDVNFLVSIKAPDLPEDPLAADPDGGTSTSTSVDLVVVVDTSGSMAGNALATVKNTLLYILSTLDASDRLAIVEFNSSASQITPLWHVVPNNAERFEAAVARLAAGGGTSIPSGLRMAIDVLLHRATSNPSAAVLLLSDGQDDHEGAGSYDSLIASARDVGPIHTFGIGRDHDSRVLSHLAGSSGAFTYIENTNVLRDSFAGCLGAIRSTVFENIRLSISISGPAATGLAIRQIRSGSYANFIDSRHRNAAITIPNMYASEFRDFLLECVATSSPARDAPLVNVGCTYIDLASGQNGSVSSVPIVLGRHQSLTYPNPGATPDPAVVKQRYRLEVADAIKIAIAEADADRYQASRTALLTVRTRLLATVDACVGSTVEDLDAWIKAGSPAMVGMSADEWAFYVALINDIDTAMPLVRDRKSYSYGGRSMASTFQSTHSSQRAYTSTHTSSASTPMYQTGRSRVSQTTSMMFDDYAMRRERPDRSAVGTVPVPPPRVRSTQSNQRGLTLTTDTRPAAGPSASAPRRSTRHHQSPASGATARLSHVSAPAPVAPPPAPGGETKVDTYFSGGVPVGPVPMETAEAPAAVEASSAVHYEPAATDTFAGNQ</sequence>
<feature type="compositionally biased region" description="Polar residues" evidence="2">
    <location>
        <begin position="562"/>
        <end position="576"/>
    </location>
</feature>
<dbReference type="PANTHER" id="PTHR10579:SF43">
    <property type="entry name" value="ZINC FINGER (C3HC4-TYPE RING FINGER) FAMILY PROTEIN"/>
    <property type="match status" value="1"/>
</dbReference>
<feature type="domain" description="VWFA" evidence="4">
    <location>
        <begin position="168"/>
        <end position="349"/>
    </location>
</feature>
<protein>
    <recommendedName>
        <fullName evidence="7">VWFA domain-containing protein</fullName>
    </recommendedName>
</protein>
<evidence type="ECO:0000313" key="5">
    <source>
        <dbReference type="EMBL" id="RKO87395.1"/>
    </source>
</evidence>
<dbReference type="SUPFAM" id="SSF53300">
    <property type="entry name" value="vWA-like"/>
    <property type="match status" value="1"/>
</dbReference>
<reference evidence="6" key="1">
    <citation type="journal article" date="2018" name="Nat. Microbiol.">
        <title>Leveraging single-cell genomics to expand the fungal tree of life.</title>
        <authorList>
            <person name="Ahrendt S.R."/>
            <person name="Quandt C.A."/>
            <person name="Ciobanu D."/>
            <person name="Clum A."/>
            <person name="Salamov A."/>
            <person name="Andreopoulos B."/>
            <person name="Cheng J.F."/>
            <person name="Woyke T."/>
            <person name="Pelin A."/>
            <person name="Henrissat B."/>
            <person name="Reynolds N.K."/>
            <person name="Benny G.L."/>
            <person name="Smith M.E."/>
            <person name="James T.Y."/>
            <person name="Grigoriev I.V."/>
        </authorList>
    </citation>
    <scope>NUCLEOTIDE SEQUENCE [LARGE SCALE GENOMIC DNA]</scope>
</reference>
<evidence type="ECO:0000313" key="6">
    <source>
        <dbReference type="Proteomes" id="UP000269721"/>
    </source>
</evidence>
<dbReference type="AlphaFoldDB" id="A0A4P9W7N7"/>
<dbReference type="PROSITE" id="PS50234">
    <property type="entry name" value="VWFA"/>
    <property type="match status" value="1"/>
</dbReference>
<proteinExistence type="predicted"/>
<dbReference type="EMBL" id="KZ997452">
    <property type="protein sequence ID" value="RKO87395.1"/>
    <property type="molecule type" value="Genomic_DNA"/>
</dbReference>
<dbReference type="PANTHER" id="PTHR10579">
    <property type="entry name" value="CALCIUM-ACTIVATED CHLORIDE CHANNEL REGULATOR"/>
    <property type="match status" value="1"/>
</dbReference>
<dbReference type="InterPro" id="IPR013083">
    <property type="entry name" value="Znf_RING/FYVE/PHD"/>
</dbReference>
<keyword evidence="1" id="KW-0479">Metal-binding</keyword>
<dbReference type="InterPro" id="IPR001841">
    <property type="entry name" value="Znf_RING"/>
</dbReference>
<organism evidence="5 6">
    <name type="scientific">Blyttiomyces helicus</name>
    <dbReference type="NCBI Taxonomy" id="388810"/>
    <lineage>
        <taxon>Eukaryota</taxon>
        <taxon>Fungi</taxon>
        <taxon>Fungi incertae sedis</taxon>
        <taxon>Chytridiomycota</taxon>
        <taxon>Chytridiomycota incertae sedis</taxon>
        <taxon>Chytridiomycetes</taxon>
        <taxon>Chytridiomycetes incertae sedis</taxon>
        <taxon>Blyttiomyces</taxon>
    </lineage>
</organism>
<name>A0A4P9W7N7_9FUNG</name>
<evidence type="ECO:0000259" key="3">
    <source>
        <dbReference type="PROSITE" id="PS50089"/>
    </source>
</evidence>
<feature type="compositionally biased region" description="Polar residues" evidence="2">
    <location>
        <begin position="631"/>
        <end position="645"/>
    </location>
</feature>
<dbReference type="InterPro" id="IPR036465">
    <property type="entry name" value="vWFA_dom_sf"/>
</dbReference>
<accession>A0A4P9W7N7</accession>
<dbReference type="SMART" id="SM00184">
    <property type="entry name" value="RING"/>
    <property type="match status" value="1"/>
</dbReference>
<feature type="compositionally biased region" description="Low complexity" evidence="2">
    <location>
        <begin position="646"/>
        <end position="657"/>
    </location>
</feature>
<feature type="domain" description="RING-type" evidence="3">
    <location>
        <begin position="15"/>
        <end position="60"/>
    </location>
</feature>
<evidence type="ECO:0000259" key="4">
    <source>
        <dbReference type="PROSITE" id="PS50234"/>
    </source>
</evidence>
<gene>
    <name evidence="5" type="ORF">BDK51DRAFT_26769</name>
</gene>
<dbReference type="GO" id="GO:0008270">
    <property type="term" value="F:zinc ion binding"/>
    <property type="evidence" value="ECO:0007669"/>
    <property type="project" value="UniProtKB-KW"/>
</dbReference>